<keyword evidence="1" id="KW-0663">Pyridoxal phosphate</keyword>
<protein>
    <submittedName>
        <fullName evidence="3">Aminotransferase class V-fold PLP-dependent enzyme</fullName>
    </submittedName>
</protein>
<reference evidence="3 4" key="2">
    <citation type="submission" date="2020-03" db="EMBL/GenBank/DDBJ databases">
        <title>Roseomonas stagni sp. nov., isolated from pond water in Japan.</title>
        <authorList>
            <person name="Furuhata K."/>
            <person name="Miyamoto H."/>
            <person name="Goto K."/>
        </authorList>
    </citation>
    <scope>NUCLEOTIDE SEQUENCE [LARGE SCALE GENOMIC DNA]</scope>
    <source>
        <strain evidence="3 4">PeD5</strain>
    </source>
</reference>
<dbReference type="InterPro" id="IPR015424">
    <property type="entry name" value="PyrdxlP-dep_Trfase"/>
</dbReference>
<dbReference type="GO" id="GO:0008483">
    <property type="term" value="F:transaminase activity"/>
    <property type="evidence" value="ECO:0007669"/>
    <property type="project" value="UniProtKB-KW"/>
</dbReference>
<gene>
    <name evidence="3" type="ORF">G3576_21875</name>
</gene>
<dbReference type="PANTHER" id="PTHR43586:SF15">
    <property type="entry name" value="BLR3095 PROTEIN"/>
    <property type="match status" value="1"/>
</dbReference>
<dbReference type="InterPro" id="IPR015422">
    <property type="entry name" value="PyrdxlP-dep_Trfase_small"/>
</dbReference>
<dbReference type="InterPro" id="IPR000192">
    <property type="entry name" value="Aminotrans_V_dom"/>
</dbReference>
<dbReference type="InterPro" id="IPR015421">
    <property type="entry name" value="PyrdxlP-dep_Trfase_major"/>
</dbReference>
<name>A0A6M1LR22_9PROT</name>
<proteinExistence type="predicted"/>
<reference evidence="3 4" key="1">
    <citation type="submission" date="2020-02" db="EMBL/GenBank/DDBJ databases">
        <authorList>
            <person name="Kim H.M."/>
            <person name="Jeon C.O."/>
        </authorList>
    </citation>
    <scope>NUCLEOTIDE SEQUENCE [LARGE SCALE GENOMIC DNA]</scope>
    <source>
        <strain evidence="3 4">PeD5</strain>
    </source>
</reference>
<dbReference type="SUPFAM" id="SSF53383">
    <property type="entry name" value="PLP-dependent transferases"/>
    <property type="match status" value="1"/>
</dbReference>
<keyword evidence="4" id="KW-1185">Reference proteome</keyword>
<dbReference type="RefSeq" id="WP_164696570.1">
    <property type="nucleotide sequence ID" value="NZ_JAAIKB010000010.1"/>
</dbReference>
<keyword evidence="3" id="KW-0808">Transferase</keyword>
<sequence length="390" mass="41550">MPVCLLRPERASMAGKRNPEGPPVPLFDPAAFRIPRGTIHACAAGETPVLHAQAAALERHAVDKSEGPAGRARLDAEVERLRARLGAWWKVETAGIGLVSSVAEGMSMLVESLDWQPGDVVLVDAKEYASVVVPLAMRPGVELRFVPMGDPDAVAAAATGRVRMIAVSAVSYLDAARHDLVALRAVADRAGAMLVVDYTQANGWMPIEAEVADFAFSACYKWMLGLTGLAVAYWNRARQPDWAPATAGWYSIVTGPRPDYAAPIALRPDGGRFTRGNPAHAPAYALHAALDVLEAIPQGVVQRHVQRLTSGLLRRLDAAGIPSITPPDPARHGASVCIAHERAGAIVEGMAARGVLAWNGRGRIRISFHGYNDERELDPIMAALTAAMAS</sequence>
<dbReference type="Gene3D" id="3.40.640.10">
    <property type="entry name" value="Type I PLP-dependent aspartate aminotransferase-like (Major domain)"/>
    <property type="match status" value="1"/>
</dbReference>
<feature type="domain" description="Aminotransferase class V" evidence="2">
    <location>
        <begin position="68"/>
        <end position="337"/>
    </location>
</feature>
<dbReference type="AlphaFoldDB" id="A0A6M1LR22"/>
<dbReference type="Gene3D" id="3.90.1150.10">
    <property type="entry name" value="Aspartate Aminotransferase, domain 1"/>
    <property type="match status" value="1"/>
</dbReference>
<evidence type="ECO:0000313" key="4">
    <source>
        <dbReference type="Proteomes" id="UP000475385"/>
    </source>
</evidence>
<dbReference type="EMBL" id="JAAIKB010000010">
    <property type="protein sequence ID" value="NGM22677.1"/>
    <property type="molecule type" value="Genomic_DNA"/>
</dbReference>
<keyword evidence="3" id="KW-0032">Aminotransferase</keyword>
<dbReference type="PANTHER" id="PTHR43586">
    <property type="entry name" value="CYSTEINE DESULFURASE"/>
    <property type="match status" value="1"/>
</dbReference>
<organism evidence="3 4">
    <name type="scientific">Falsiroseomonas algicola</name>
    <dbReference type="NCBI Taxonomy" id="2716930"/>
    <lineage>
        <taxon>Bacteria</taxon>
        <taxon>Pseudomonadati</taxon>
        <taxon>Pseudomonadota</taxon>
        <taxon>Alphaproteobacteria</taxon>
        <taxon>Acetobacterales</taxon>
        <taxon>Roseomonadaceae</taxon>
        <taxon>Falsiroseomonas</taxon>
    </lineage>
</organism>
<evidence type="ECO:0000259" key="2">
    <source>
        <dbReference type="Pfam" id="PF00266"/>
    </source>
</evidence>
<dbReference type="Proteomes" id="UP000475385">
    <property type="component" value="Unassembled WGS sequence"/>
</dbReference>
<evidence type="ECO:0000313" key="3">
    <source>
        <dbReference type="EMBL" id="NGM22677.1"/>
    </source>
</evidence>
<evidence type="ECO:0000256" key="1">
    <source>
        <dbReference type="ARBA" id="ARBA00022898"/>
    </source>
</evidence>
<dbReference type="Pfam" id="PF00266">
    <property type="entry name" value="Aminotran_5"/>
    <property type="match status" value="1"/>
</dbReference>
<accession>A0A6M1LR22</accession>
<comment type="caution">
    <text evidence="3">The sequence shown here is derived from an EMBL/GenBank/DDBJ whole genome shotgun (WGS) entry which is preliminary data.</text>
</comment>